<protein>
    <recommendedName>
        <fullName evidence="3">Fibrinogen C-terminal domain-containing protein</fullName>
    </recommendedName>
</protein>
<dbReference type="InterPro" id="IPR036056">
    <property type="entry name" value="Fibrinogen-like_C"/>
</dbReference>
<feature type="domain" description="Fibrinogen C-terminal" evidence="3">
    <location>
        <begin position="99"/>
        <end position="254"/>
    </location>
</feature>
<dbReference type="EMBL" id="CAIIXF020000002">
    <property type="protein sequence ID" value="CAH1776776.1"/>
    <property type="molecule type" value="Genomic_DNA"/>
</dbReference>
<organism evidence="4 5">
    <name type="scientific">Owenia fusiformis</name>
    <name type="common">Polychaete worm</name>
    <dbReference type="NCBI Taxonomy" id="6347"/>
    <lineage>
        <taxon>Eukaryota</taxon>
        <taxon>Metazoa</taxon>
        <taxon>Spiralia</taxon>
        <taxon>Lophotrochozoa</taxon>
        <taxon>Annelida</taxon>
        <taxon>Polychaeta</taxon>
        <taxon>Sedentaria</taxon>
        <taxon>Canalipalpata</taxon>
        <taxon>Sabellida</taxon>
        <taxon>Oweniida</taxon>
        <taxon>Oweniidae</taxon>
        <taxon>Owenia</taxon>
    </lineage>
</organism>
<dbReference type="InterPro" id="IPR002181">
    <property type="entry name" value="Fibrinogen_a/b/g_C_dom"/>
</dbReference>
<evidence type="ECO:0000259" key="3">
    <source>
        <dbReference type="PROSITE" id="PS51406"/>
    </source>
</evidence>
<keyword evidence="5" id="KW-1185">Reference proteome</keyword>
<dbReference type="Gene3D" id="3.90.215.10">
    <property type="entry name" value="Gamma Fibrinogen, chain A, domain 1"/>
    <property type="match status" value="1"/>
</dbReference>
<dbReference type="GO" id="GO:0005615">
    <property type="term" value="C:extracellular space"/>
    <property type="evidence" value="ECO:0007669"/>
    <property type="project" value="TreeGrafter"/>
</dbReference>
<evidence type="ECO:0000313" key="5">
    <source>
        <dbReference type="Proteomes" id="UP000749559"/>
    </source>
</evidence>
<dbReference type="PANTHER" id="PTHR19143:SF327">
    <property type="entry name" value="FI21813P1-RELATED"/>
    <property type="match status" value="1"/>
</dbReference>
<comment type="caution">
    <text evidence="4">The sequence shown here is derived from an EMBL/GenBank/DDBJ whole genome shotgun (WGS) entry which is preliminary data.</text>
</comment>
<feature type="coiled-coil region" evidence="1">
    <location>
        <begin position="34"/>
        <end position="68"/>
    </location>
</feature>
<accession>A0A8S4N6V0</accession>
<name>A0A8S4N6V0_OWEFU</name>
<sequence length="310" mass="35804">MIFRRNIEAFGIVTLALLLGLIKCQTCDKVLCKKRDIKRIENELTDKISKLENKLDTLNTKLEDDMEIFGKMLIDTPEIKRTGFEAKVLDQLTKLNTKLNRMTENEACMRTRERFFRTYENGLVPLCEDGWLVIAYRYNGEVAFHNRTWDEYKNGFGAPHGEYFLGFEPIRSLLKREEFKLRVELGLSFRGGIRWGIAGYDLFFISEETENYELRLGDYNSTGTSNIANSLSLHTNSKFQTVDRNSGLIECHTCQRRDVMTLLNEMSEVNEGMDKLGGKVSMLESRVLEQIEQLDAKLNMISVGKENNMT</sequence>
<dbReference type="PANTHER" id="PTHR19143">
    <property type="entry name" value="FIBRINOGEN/TENASCIN/ANGIOPOEITIN"/>
    <property type="match status" value="1"/>
</dbReference>
<feature type="chain" id="PRO_5035909739" description="Fibrinogen C-terminal domain-containing protein" evidence="2">
    <location>
        <begin position="25"/>
        <end position="310"/>
    </location>
</feature>
<evidence type="ECO:0000313" key="4">
    <source>
        <dbReference type="EMBL" id="CAH1776776.1"/>
    </source>
</evidence>
<dbReference type="Pfam" id="PF00147">
    <property type="entry name" value="Fibrinogen_C"/>
    <property type="match status" value="1"/>
</dbReference>
<dbReference type="Proteomes" id="UP000749559">
    <property type="component" value="Unassembled WGS sequence"/>
</dbReference>
<dbReference type="InterPro" id="IPR014716">
    <property type="entry name" value="Fibrinogen_a/b/g_C_1"/>
</dbReference>
<keyword evidence="1" id="KW-0175">Coiled coil</keyword>
<evidence type="ECO:0000256" key="2">
    <source>
        <dbReference type="SAM" id="SignalP"/>
    </source>
</evidence>
<dbReference type="SUPFAM" id="SSF56496">
    <property type="entry name" value="Fibrinogen C-terminal domain-like"/>
    <property type="match status" value="1"/>
</dbReference>
<dbReference type="AlphaFoldDB" id="A0A8S4N6V0"/>
<evidence type="ECO:0000256" key="1">
    <source>
        <dbReference type="SAM" id="Coils"/>
    </source>
</evidence>
<dbReference type="OrthoDB" id="6275059at2759"/>
<reference evidence="4" key="1">
    <citation type="submission" date="2022-03" db="EMBL/GenBank/DDBJ databases">
        <authorList>
            <person name="Martin C."/>
        </authorList>
    </citation>
    <scope>NUCLEOTIDE SEQUENCE</scope>
</reference>
<feature type="signal peptide" evidence="2">
    <location>
        <begin position="1"/>
        <end position="24"/>
    </location>
</feature>
<proteinExistence type="predicted"/>
<dbReference type="InterPro" id="IPR050373">
    <property type="entry name" value="Fibrinogen_C-term_domain"/>
</dbReference>
<gene>
    <name evidence="4" type="ORF">OFUS_LOCUS3917</name>
</gene>
<dbReference type="PROSITE" id="PS51406">
    <property type="entry name" value="FIBRINOGEN_C_2"/>
    <property type="match status" value="1"/>
</dbReference>
<dbReference type="SMART" id="SM00186">
    <property type="entry name" value="FBG"/>
    <property type="match status" value="1"/>
</dbReference>
<keyword evidence="2" id="KW-0732">Signal</keyword>